<accession>A0A067W697</accession>
<organism evidence="2 3">
    <name type="scientific">Bartonella koehlerae C-29</name>
    <dbReference type="NCBI Taxonomy" id="1134510"/>
    <lineage>
        <taxon>Bacteria</taxon>
        <taxon>Pseudomonadati</taxon>
        <taxon>Pseudomonadota</taxon>
        <taxon>Alphaproteobacteria</taxon>
        <taxon>Hyphomicrobiales</taxon>
        <taxon>Bartonellaceae</taxon>
        <taxon>Bartonella</taxon>
    </lineage>
</organism>
<dbReference type="HOGENOM" id="CLU_2876726_0_0_5"/>
<reference evidence="2 3" key="1">
    <citation type="submission" date="2012-04" db="EMBL/GenBank/DDBJ databases">
        <title>The Genome Sequence of Bartonella koehlerae C-29.</title>
        <authorList>
            <consortium name="The Broad Institute Genome Sequencing Platform"/>
            <consortium name="The Broad Institute Genome Sequencing Center for Infectious Disease"/>
            <person name="Feldgarden M."/>
            <person name="Kirby J."/>
            <person name="Kosoy M."/>
            <person name="Birtles R."/>
            <person name="Probert W.S."/>
            <person name="Chiaraviglio L."/>
            <person name="Walker B."/>
            <person name="Young S.K."/>
            <person name="Zeng Q."/>
            <person name="Gargeya S."/>
            <person name="Fitzgerald M."/>
            <person name="Haas B."/>
            <person name="Abouelleil A."/>
            <person name="Alvarado L."/>
            <person name="Arachchi H.M."/>
            <person name="Berlin A.M."/>
            <person name="Chapman S.B."/>
            <person name="Goldberg J."/>
            <person name="Griggs A."/>
            <person name="Gujja S."/>
            <person name="Hansen M."/>
            <person name="Howarth C."/>
            <person name="Imamovic A."/>
            <person name="Larimer J."/>
            <person name="McCowen C."/>
            <person name="Montmayeur A."/>
            <person name="Murphy C."/>
            <person name="Neiman D."/>
            <person name="Pearson M."/>
            <person name="Priest M."/>
            <person name="Roberts A."/>
            <person name="Saif S."/>
            <person name="Shea T."/>
            <person name="Sisk P."/>
            <person name="Sykes S."/>
            <person name="Wortman J."/>
            <person name="Nusbaum C."/>
            <person name="Birren B."/>
        </authorList>
    </citation>
    <scope>NUCLEOTIDE SEQUENCE [LARGE SCALE GENOMIC DNA]</scope>
    <source>
        <strain evidence="2 3">C-29</strain>
    </source>
</reference>
<evidence type="ECO:0000313" key="2">
    <source>
        <dbReference type="EMBL" id="KEC55294.1"/>
    </source>
</evidence>
<evidence type="ECO:0000256" key="1">
    <source>
        <dbReference type="SAM" id="MobiDB-lite"/>
    </source>
</evidence>
<dbReference type="Proteomes" id="UP000027015">
    <property type="component" value="Unassembled WGS sequence"/>
</dbReference>
<dbReference type="OrthoDB" id="8909920at2"/>
<dbReference type="PATRIC" id="fig|1134510.3.peg.668"/>
<feature type="compositionally biased region" description="Basic and acidic residues" evidence="1">
    <location>
        <begin position="1"/>
        <end position="17"/>
    </location>
</feature>
<proteinExistence type="predicted"/>
<gene>
    <name evidence="2" type="ORF">O9A_00574</name>
</gene>
<dbReference type="AlphaFoldDB" id="A0A067W697"/>
<dbReference type="EMBL" id="AHPL01000007">
    <property type="protein sequence ID" value="KEC55294.1"/>
    <property type="molecule type" value="Genomic_DNA"/>
</dbReference>
<comment type="caution">
    <text evidence="2">The sequence shown here is derived from an EMBL/GenBank/DDBJ whole genome shotgun (WGS) entry which is preliminary data.</text>
</comment>
<keyword evidence="3" id="KW-1185">Reference proteome</keyword>
<feature type="region of interest" description="Disordered" evidence="1">
    <location>
        <begin position="1"/>
        <end position="26"/>
    </location>
</feature>
<dbReference type="RefSeq" id="WP_051665540.1">
    <property type="nucleotide sequence ID" value="NZ_CADEAH010000001.1"/>
</dbReference>
<sequence>MVLEDLEKRKTYKENEKNSLLPQQKQTDVPIQNAEYIHIQDIQYAQNNKNKKQHYKLKQRTAE</sequence>
<protein>
    <submittedName>
        <fullName evidence="2">Uncharacterized protein</fullName>
    </submittedName>
</protein>
<evidence type="ECO:0000313" key="3">
    <source>
        <dbReference type="Proteomes" id="UP000027015"/>
    </source>
</evidence>
<name>A0A067W697_9HYPH</name>